<protein>
    <submittedName>
        <fullName evidence="1">Uncharacterized protein</fullName>
    </submittedName>
</protein>
<sequence length="75" mass="8429">VKGEVSEVEAFLKQKGKLLGTQPEADGWCSYNLKLNAESSSQQLARDIIGKQWELSELRKNIESLESIFLSVTMK</sequence>
<gene>
    <name evidence="1" type="ORF">S03H2_26859</name>
</gene>
<accession>X1HDX7</accession>
<evidence type="ECO:0000313" key="1">
    <source>
        <dbReference type="EMBL" id="GAH55285.1"/>
    </source>
</evidence>
<dbReference type="AlphaFoldDB" id="X1HDX7"/>
<reference evidence="1" key="1">
    <citation type="journal article" date="2014" name="Front. Microbiol.">
        <title>High frequency of phylogenetically diverse reductive dehalogenase-homologous genes in deep subseafloor sedimentary metagenomes.</title>
        <authorList>
            <person name="Kawai M."/>
            <person name="Futagami T."/>
            <person name="Toyoda A."/>
            <person name="Takaki Y."/>
            <person name="Nishi S."/>
            <person name="Hori S."/>
            <person name="Arai W."/>
            <person name="Tsubouchi T."/>
            <person name="Morono Y."/>
            <person name="Uchiyama I."/>
            <person name="Ito T."/>
            <person name="Fujiyama A."/>
            <person name="Inagaki F."/>
            <person name="Takami H."/>
        </authorList>
    </citation>
    <scope>NUCLEOTIDE SEQUENCE</scope>
    <source>
        <strain evidence="1">Expedition CK06-06</strain>
    </source>
</reference>
<organism evidence="1">
    <name type="scientific">marine sediment metagenome</name>
    <dbReference type="NCBI Taxonomy" id="412755"/>
    <lineage>
        <taxon>unclassified sequences</taxon>
        <taxon>metagenomes</taxon>
        <taxon>ecological metagenomes</taxon>
    </lineage>
</organism>
<name>X1HDX7_9ZZZZ</name>
<dbReference type="EMBL" id="BARU01015780">
    <property type="protein sequence ID" value="GAH55285.1"/>
    <property type="molecule type" value="Genomic_DNA"/>
</dbReference>
<comment type="caution">
    <text evidence="1">The sequence shown here is derived from an EMBL/GenBank/DDBJ whole genome shotgun (WGS) entry which is preliminary data.</text>
</comment>
<feature type="non-terminal residue" evidence="1">
    <location>
        <position position="1"/>
    </location>
</feature>
<proteinExistence type="predicted"/>